<feature type="compositionally biased region" description="Basic and acidic residues" evidence="1">
    <location>
        <begin position="675"/>
        <end position="700"/>
    </location>
</feature>
<gene>
    <name evidence="2" type="ORF">L211DRAFT_853513</name>
</gene>
<evidence type="ECO:0000313" key="3">
    <source>
        <dbReference type="Proteomes" id="UP000267821"/>
    </source>
</evidence>
<dbReference type="Proteomes" id="UP000267821">
    <property type="component" value="Unassembled WGS sequence"/>
</dbReference>
<sequence length="724" mass="79610">MSLSLVTNAALYLQPAGTSRAPIGELTSHQDRDLRVRTLTSLLAALSPVTNVLSIDDGTVLSDASTGQQERSRRNLTTDASQTWLKVLNHVAQLLVREHEIVAVLPKRSGPTAHVNILIATDSSSNDDDVGSTEGYLIARNPRFNSPESGPGNPLGKLVIISSYQEMLLYLDSHRHVSYHHHVLGIEVLFNAIIDSYNAYMAVLDDEDSNSSTAAVTEAHSHLVLRTNLFNSFVTFYSVGKMRRRFHSQPFAKFCTTMSSIWQAQVEGAFGMAARPNELYQFTKAEMHVFEGLLLDCGAKGYPALSATLSSARAANTAATHTKDTAWDLHRLLLSVLGSAQLAVDNLYSQIASPLSSFIDLSASLSDVQYTIDRLHFLVHLSPLISAHMKSIESVLSNAMDINTLEEKPGIQSTHDGLTHPITAELDVDDGITDSTIEISLARKHKRVGEECLWLAVRYQAALESLTALDSLPADRVTFTLCEVSAEDTPKTDMHDWKDVMRSIYHPPADCTRIGEHGIEIRCEEAIEALEEWAVSPENRVRATHILRSSQPKFYGSWHAEAVLGTLRHVSQHAEQTTLPGDIDLTQFEHTFNSIGVSKRCCPVCTKLLRLLTPPCTSECADNGMVFSSHQNVYPTALPPYLPKKIAVQLLVWLQTMVKNAVDGLVVNRRLAVQRSREGAEGQRRMGRARSADSKGESPGKKGKRKRPQAPGMGETGVMSRLGL</sequence>
<accession>A0A3N4LCB3</accession>
<evidence type="ECO:0000256" key="1">
    <source>
        <dbReference type="SAM" id="MobiDB-lite"/>
    </source>
</evidence>
<reference evidence="2 3" key="1">
    <citation type="journal article" date="2018" name="Nat. Ecol. Evol.">
        <title>Pezizomycetes genomes reveal the molecular basis of ectomycorrhizal truffle lifestyle.</title>
        <authorList>
            <person name="Murat C."/>
            <person name="Payen T."/>
            <person name="Noel B."/>
            <person name="Kuo A."/>
            <person name="Morin E."/>
            <person name="Chen J."/>
            <person name="Kohler A."/>
            <person name="Krizsan K."/>
            <person name="Balestrini R."/>
            <person name="Da Silva C."/>
            <person name="Montanini B."/>
            <person name="Hainaut M."/>
            <person name="Levati E."/>
            <person name="Barry K.W."/>
            <person name="Belfiori B."/>
            <person name="Cichocki N."/>
            <person name="Clum A."/>
            <person name="Dockter R.B."/>
            <person name="Fauchery L."/>
            <person name="Guy J."/>
            <person name="Iotti M."/>
            <person name="Le Tacon F."/>
            <person name="Lindquist E.A."/>
            <person name="Lipzen A."/>
            <person name="Malagnac F."/>
            <person name="Mello A."/>
            <person name="Molinier V."/>
            <person name="Miyauchi S."/>
            <person name="Poulain J."/>
            <person name="Riccioni C."/>
            <person name="Rubini A."/>
            <person name="Sitrit Y."/>
            <person name="Splivallo R."/>
            <person name="Traeger S."/>
            <person name="Wang M."/>
            <person name="Zifcakova L."/>
            <person name="Wipf D."/>
            <person name="Zambonelli A."/>
            <person name="Paolocci F."/>
            <person name="Nowrousian M."/>
            <person name="Ottonello S."/>
            <person name="Baldrian P."/>
            <person name="Spatafora J.W."/>
            <person name="Henrissat B."/>
            <person name="Nagy L.G."/>
            <person name="Aury J.M."/>
            <person name="Wincker P."/>
            <person name="Grigoriev I.V."/>
            <person name="Bonfante P."/>
            <person name="Martin F.M."/>
        </authorList>
    </citation>
    <scope>NUCLEOTIDE SEQUENCE [LARGE SCALE GENOMIC DNA]</scope>
    <source>
        <strain evidence="2 3">ATCC MYA-4762</strain>
    </source>
</reference>
<name>A0A3N4LCB3_9PEZI</name>
<organism evidence="2 3">
    <name type="scientific">Terfezia boudieri ATCC MYA-4762</name>
    <dbReference type="NCBI Taxonomy" id="1051890"/>
    <lineage>
        <taxon>Eukaryota</taxon>
        <taxon>Fungi</taxon>
        <taxon>Dikarya</taxon>
        <taxon>Ascomycota</taxon>
        <taxon>Pezizomycotina</taxon>
        <taxon>Pezizomycetes</taxon>
        <taxon>Pezizales</taxon>
        <taxon>Pezizaceae</taxon>
        <taxon>Terfezia</taxon>
    </lineage>
</organism>
<dbReference type="OrthoDB" id="3032033at2759"/>
<dbReference type="EMBL" id="ML121598">
    <property type="protein sequence ID" value="RPB19109.1"/>
    <property type="molecule type" value="Genomic_DNA"/>
</dbReference>
<keyword evidence="3" id="KW-1185">Reference proteome</keyword>
<protein>
    <submittedName>
        <fullName evidence="2">Uncharacterized protein</fullName>
    </submittedName>
</protein>
<proteinExistence type="predicted"/>
<dbReference type="InParanoid" id="A0A3N4LCB3"/>
<evidence type="ECO:0000313" key="2">
    <source>
        <dbReference type="EMBL" id="RPB19109.1"/>
    </source>
</evidence>
<feature type="region of interest" description="Disordered" evidence="1">
    <location>
        <begin position="674"/>
        <end position="724"/>
    </location>
</feature>
<dbReference type="AlphaFoldDB" id="A0A3N4LCB3"/>